<dbReference type="GO" id="GO:0090529">
    <property type="term" value="P:cell septum assembly"/>
    <property type="evidence" value="ECO:0007669"/>
    <property type="project" value="InterPro"/>
</dbReference>
<dbReference type="HAMAP" id="MF_00911">
    <property type="entry name" value="FtsQ_subfam"/>
    <property type="match status" value="1"/>
</dbReference>
<dbReference type="OrthoDB" id="9790370at2"/>
<evidence type="ECO:0000313" key="16">
    <source>
        <dbReference type="Proteomes" id="UP000254033"/>
    </source>
</evidence>
<dbReference type="InterPro" id="IPR005548">
    <property type="entry name" value="Cell_div_FtsQ/DivIB_C"/>
</dbReference>
<dbReference type="PATRIC" id="fig|453.4.peg.630"/>
<dbReference type="GO" id="GO:0032153">
    <property type="term" value="C:cell division site"/>
    <property type="evidence" value="ECO:0007669"/>
    <property type="project" value="UniProtKB-UniRule"/>
</dbReference>
<dbReference type="Proteomes" id="UP000251942">
    <property type="component" value="Unassembled WGS sequence"/>
</dbReference>
<evidence type="ECO:0000256" key="2">
    <source>
        <dbReference type="ARBA" id="ARBA00022475"/>
    </source>
</evidence>
<feature type="domain" description="POTRA" evidence="10">
    <location>
        <begin position="39"/>
        <end position="108"/>
    </location>
</feature>
<dbReference type="STRING" id="453.Lfee_0581"/>
<proteinExistence type="inferred from homology"/>
<protein>
    <recommendedName>
        <fullName evidence="9">Cell division protein FtsQ</fullName>
    </recommendedName>
</protein>
<comment type="subunit">
    <text evidence="9">Part of a complex composed of FtsB, FtsL and FtsQ.</text>
</comment>
<evidence type="ECO:0000256" key="9">
    <source>
        <dbReference type="HAMAP-Rule" id="MF_00911"/>
    </source>
</evidence>
<dbReference type="InterPro" id="IPR013685">
    <property type="entry name" value="POTRA_FtsQ_type"/>
</dbReference>
<dbReference type="GO" id="GO:0043093">
    <property type="term" value="P:FtsZ-dependent cytokinesis"/>
    <property type="evidence" value="ECO:0007669"/>
    <property type="project" value="UniProtKB-UniRule"/>
</dbReference>
<dbReference type="Proteomes" id="UP000054698">
    <property type="component" value="Unassembled WGS sequence"/>
</dbReference>
<keyword evidence="14" id="KW-1185">Reference proteome</keyword>
<comment type="function">
    <text evidence="9">Essential cell division protein. May link together the upstream cell division proteins, which are predominantly cytoplasmic, with the downstream cell division proteins, which are predominantly periplasmic. May control correct divisome assembly.</text>
</comment>
<gene>
    <name evidence="9 11" type="primary">ftsQ</name>
    <name evidence="11" type="ORF">Lfee_0581</name>
    <name evidence="13" type="ORF">NCTC11978_02823</name>
    <name evidence="12" type="ORF">NCTC12022_03149</name>
</gene>
<dbReference type="EMBL" id="UGNY01000001">
    <property type="protein sequence ID" value="STX39619.1"/>
    <property type="molecule type" value="Genomic_DNA"/>
</dbReference>
<dbReference type="InterPro" id="IPR026579">
    <property type="entry name" value="FtsQ"/>
</dbReference>
<evidence type="ECO:0000313" key="13">
    <source>
        <dbReference type="EMBL" id="STX39619.1"/>
    </source>
</evidence>
<dbReference type="PROSITE" id="PS51779">
    <property type="entry name" value="POTRA"/>
    <property type="match status" value="1"/>
</dbReference>
<keyword evidence="5 9" id="KW-0812">Transmembrane</keyword>
<keyword evidence="2 9" id="KW-1003">Cell membrane</keyword>
<evidence type="ECO:0000313" key="14">
    <source>
        <dbReference type="Proteomes" id="UP000054698"/>
    </source>
</evidence>
<evidence type="ECO:0000313" key="12">
    <source>
        <dbReference type="EMBL" id="SPX62390.1"/>
    </source>
</evidence>
<evidence type="ECO:0000256" key="6">
    <source>
        <dbReference type="ARBA" id="ARBA00022989"/>
    </source>
</evidence>
<keyword evidence="6 9" id="KW-1133">Transmembrane helix</keyword>
<dbReference type="Gene3D" id="3.10.20.310">
    <property type="entry name" value="membrane protein fhac"/>
    <property type="match status" value="1"/>
</dbReference>
<dbReference type="InterPro" id="IPR034746">
    <property type="entry name" value="POTRA"/>
</dbReference>
<evidence type="ECO:0000256" key="1">
    <source>
        <dbReference type="ARBA" id="ARBA00004370"/>
    </source>
</evidence>
<comment type="subcellular location">
    <subcellularLocation>
        <location evidence="9">Cell inner membrane</location>
        <topology evidence="9">Single-pass type II membrane protein</topology>
    </subcellularLocation>
    <subcellularLocation>
        <location evidence="1">Membrane</location>
    </subcellularLocation>
    <text evidence="9">Localizes to the division septum.</text>
</comment>
<dbReference type="GO" id="GO:0005886">
    <property type="term" value="C:plasma membrane"/>
    <property type="evidence" value="ECO:0007669"/>
    <property type="project" value="UniProtKB-SubCell"/>
</dbReference>
<keyword evidence="4 9" id="KW-0132">Cell division</keyword>
<sequence length="240" mass="27125">MSGNTGRLRYAGFLTILIVCAIFLAAHLIYLFVADAQRFPINTVKIVASYQHITRKQLEAVLANYLNNSFFSLPVRRLYADLAALDWANQVRVERLWPDTLKITLVEKIPVATWNNALLTEDGELFNKGGATLTDSSLPHLSGPTNQQKEVLQVYEKMSKILSIYGLHAASLEWRDNQAWELTLANGVQLRLGKQDLETRIIRFCKAYPAVFAEKSGQLASVDLRYPRGMAVQWKKETGR</sequence>
<dbReference type="PANTHER" id="PTHR35851">
    <property type="entry name" value="CELL DIVISION PROTEIN FTSQ"/>
    <property type="match status" value="1"/>
</dbReference>
<dbReference type="EMBL" id="LNYB01000018">
    <property type="protein sequence ID" value="KTD02965.1"/>
    <property type="molecule type" value="Genomic_DNA"/>
</dbReference>
<dbReference type="PANTHER" id="PTHR35851:SF1">
    <property type="entry name" value="CELL DIVISION PROTEIN FTSQ"/>
    <property type="match status" value="1"/>
</dbReference>
<evidence type="ECO:0000256" key="7">
    <source>
        <dbReference type="ARBA" id="ARBA00023136"/>
    </source>
</evidence>
<comment type="similarity">
    <text evidence="9">Belongs to the FtsQ/DivIB family. FtsQ subfamily.</text>
</comment>
<dbReference type="Proteomes" id="UP000254033">
    <property type="component" value="Unassembled WGS sequence"/>
</dbReference>
<evidence type="ECO:0000256" key="8">
    <source>
        <dbReference type="ARBA" id="ARBA00023306"/>
    </source>
</evidence>
<keyword evidence="3 9" id="KW-0997">Cell inner membrane</keyword>
<reference evidence="11 14" key="1">
    <citation type="submission" date="2015-11" db="EMBL/GenBank/DDBJ databases">
        <title>Genomic analysis of 38 Legionella species identifies large and diverse effector repertoires.</title>
        <authorList>
            <person name="Burstein D."/>
            <person name="Amaro F."/>
            <person name="Zusman T."/>
            <person name="Lifshitz Z."/>
            <person name="Cohen O."/>
            <person name="Gilbert J.A."/>
            <person name="Pupko T."/>
            <person name="Shuman H.A."/>
            <person name="Segal G."/>
        </authorList>
    </citation>
    <scope>NUCLEOTIDE SEQUENCE [LARGE SCALE GENOMIC DNA]</scope>
    <source>
        <strain evidence="11 14">WO-44C</strain>
    </source>
</reference>
<name>A0A0W0U552_9GAMM</name>
<evidence type="ECO:0000259" key="10">
    <source>
        <dbReference type="PROSITE" id="PS51779"/>
    </source>
</evidence>
<evidence type="ECO:0000256" key="5">
    <source>
        <dbReference type="ARBA" id="ARBA00022692"/>
    </source>
</evidence>
<organism evidence="11 14">
    <name type="scientific">Legionella feeleii</name>
    <dbReference type="NCBI Taxonomy" id="453"/>
    <lineage>
        <taxon>Bacteria</taxon>
        <taxon>Pseudomonadati</taxon>
        <taxon>Pseudomonadota</taxon>
        <taxon>Gammaproteobacteria</taxon>
        <taxon>Legionellales</taxon>
        <taxon>Legionellaceae</taxon>
        <taxon>Legionella</taxon>
    </lineage>
</organism>
<evidence type="ECO:0000313" key="11">
    <source>
        <dbReference type="EMBL" id="KTD02965.1"/>
    </source>
</evidence>
<evidence type="ECO:0000313" key="15">
    <source>
        <dbReference type="Proteomes" id="UP000251942"/>
    </source>
</evidence>
<keyword evidence="8 9" id="KW-0131">Cell cycle</keyword>
<dbReference type="Pfam" id="PF08478">
    <property type="entry name" value="POTRA_1"/>
    <property type="match status" value="1"/>
</dbReference>
<dbReference type="Gene3D" id="3.40.50.11690">
    <property type="entry name" value="Cell division protein FtsQ/DivIB"/>
    <property type="match status" value="1"/>
</dbReference>
<dbReference type="Pfam" id="PF03799">
    <property type="entry name" value="FtsQ_DivIB_C"/>
    <property type="match status" value="1"/>
</dbReference>
<dbReference type="RefSeq" id="WP_058443800.1">
    <property type="nucleotide sequence ID" value="NZ_CAAAHT010000028.1"/>
</dbReference>
<keyword evidence="7 9" id="KW-0472">Membrane</keyword>
<evidence type="ECO:0000256" key="4">
    <source>
        <dbReference type="ARBA" id="ARBA00022618"/>
    </source>
</evidence>
<accession>A0A0W0U552</accession>
<reference evidence="15 16" key="2">
    <citation type="submission" date="2018-06" db="EMBL/GenBank/DDBJ databases">
        <authorList>
            <consortium name="Pathogen Informatics"/>
            <person name="Doyle S."/>
        </authorList>
    </citation>
    <scope>NUCLEOTIDE SEQUENCE [LARGE SCALE GENOMIC DNA]</scope>
    <source>
        <strain evidence="13 16">NCTC11978</strain>
        <strain evidence="12 15">NCTC12022</strain>
    </source>
</reference>
<feature type="transmembrane region" description="Helical" evidence="9">
    <location>
        <begin position="12"/>
        <end position="33"/>
    </location>
</feature>
<dbReference type="AlphaFoldDB" id="A0A0W0U552"/>
<dbReference type="InterPro" id="IPR045335">
    <property type="entry name" value="FtsQ_C_sf"/>
</dbReference>
<evidence type="ECO:0000256" key="3">
    <source>
        <dbReference type="ARBA" id="ARBA00022519"/>
    </source>
</evidence>
<dbReference type="EMBL" id="UASS01000038">
    <property type="protein sequence ID" value="SPX62390.1"/>
    <property type="molecule type" value="Genomic_DNA"/>
</dbReference>